<evidence type="ECO:0000313" key="2">
    <source>
        <dbReference type="Proteomes" id="UP000229523"/>
    </source>
</evidence>
<keyword evidence="2" id="KW-1185">Reference proteome</keyword>
<organism evidence="1 2">
    <name type="scientific">Macrococcoides goetzii</name>
    <dbReference type="NCBI Taxonomy" id="1891097"/>
    <lineage>
        <taxon>Bacteria</taxon>
        <taxon>Bacillati</taxon>
        <taxon>Bacillota</taxon>
        <taxon>Bacilli</taxon>
        <taxon>Bacillales</taxon>
        <taxon>Staphylococcaceae</taxon>
        <taxon>Macrococcoides</taxon>
    </lineage>
</organism>
<accession>A0A2G5NSV8</accession>
<dbReference type="Proteomes" id="UP000229523">
    <property type="component" value="Unassembled WGS sequence"/>
</dbReference>
<sequence>MNTFNTIDKKKSKKNVTDFLKIYKEILYTFPLINEPDLNEKYQFIQPRTVNEYVSIDKQQVHDEREKILSDRDTILNQVHNAIDNLLPDERYIIVTRYIKGNYKDDFNIYSDLGIGRTNYYKIKDRALIRMALILELEIYKGGGNK</sequence>
<dbReference type="NCBIfam" id="TIGR01637">
    <property type="entry name" value="phage_arpU"/>
    <property type="match status" value="1"/>
</dbReference>
<comment type="caution">
    <text evidence="1">The sequence shown here is derived from an EMBL/GenBank/DDBJ whole genome shotgun (WGS) entry which is preliminary data.</text>
</comment>
<proteinExistence type="predicted"/>
<name>A0A2G5NSV8_9STAP</name>
<evidence type="ECO:0008006" key="3">
    <source>
        <dbReference type="Google" id="ProtNLM"/>
    </source>
</evidence>
<evidence type="ECO:0000313" key="1">
    <source>
        <dbReference type="EMBL" id="RAI82540.1"/>
    </source>
</evidence>
<dbReference type="EMBL" id="MJBI02000001">
    <property type="protein sequence ID" value="RAI82540.1"/>
    <property type="molecule type" value="Genomic_DNA"/>
</dbReference>
<protein>
    <recommendedName>
        <fullName evidence="3">Transcriptional regulator</fullName>
    </recommendedName>
</protein>
<dbReference type="RefSeq" id="WP_099578227.1">
    <property type="nucleotide sequence ID" value="NZ_MJBI02000001.1"/>
</dbReference>
<dbReference type="AlphaFoldDB" id="A0A2G5NSV8"/>
<gene>
    <name evidence="1" type="ORF">BFS35_002300</name>
</gene>
<reference evidence="1 2" key="1">
    <citation type="journal article" date="2018" name="Front. Microbiol.">
        <title>Description and Comparative Genomics of Macrococcus caseolyticus subsp. hominis subsp. nov., Macrococcus goetzii sp. nov., Macrococcus epidermidis sp. nov., and Macrococcus bohemicus sp. nov., Novel Macrococci From Human Clinical Material With Virulence Potential and Suspected Uptake of Foreign DNA by Natural Transformation.</title>
        <authorList>
            <person name="Maslanova I."/>
            <person name="Wertheimer Z."/>
            <person name="Sedlacek I."/>
            <person name="Svec P."/>
            <person name="Indrakova A."/>
            <person name="Kovarovic V."/>
            <person name="Schumann P."/>
            <person name="Sproer C."/>
            <person name="Kralova S."/>
            <person name="Sedo O."/>
            <person name="Kristofova L."/>
            <person name="Vrbovska V."/>
            <person name="Fuzik T."/>
            <person name="Petras P."/>
            <person name="Zdrahal Z."/>
            <person name="Ruzickova V."/>
            <person name="Doskar J."/>
            <person name="Pantucek R."/>
        </authorList>
    </citation>
    <scope>NUCLEOTIDE SEQUENCE [LARGE SCALE GENOMIC DNA]</scope>
    <source>
        <strain evidence="1 2">CCM 4927</strain>
    </source>
</reference>
<dbReference type="InterPro" id="IPR006524">
    <property type="entry name" value="ArpU-like"/>
</dbReference>